<evidence type="ECO:0000313" key="1">
    <source>
        <dbReference type="EMBL" id="PKU24363.1"/>
    </source>
</evidence>
<gene>
    <name evidence="1" type="ORF">CWS72_12295</name>
</gene>
<dbReference type="SUPFAM" id="SSF53474">
    <property type="entry name" value="alpha/beta-Hydrolases"/>
    <property type="match status" value="1"/>
</dbReference>
<dbReference type="AlphaFoldDB" id="A0A2N3PVD4"/>
<dbReference type="InterPro" id="IPR029058">
    <property type="entry name" value="AB_hydrolase_fold"/>
</dbReference>
<dbReference type="Pfam" id="PF06821">
    <property type="entry name" value="Ser_hydrolase"/>
    <property type="match status" value="1"/>
</dbReference>
<dbReference type="OrthoDB" id="9804993at2"/>
<dbReference type="Gene3D" id="3.40.50.1820">
    <property type="entry name" value="alpha/beta hydrolase"/>
    <property type="match status" value="1"/>
</dbReference>
<dbReference type="EMBL" id="PIUM01000012">
    <property type="protein sequence ID" value="PKU24363.1"/>
    <property type="molecule type" value="Genomic_DNA"/>
</dbReference>
<sequence>MRQTTMLILPGLGDSGLSHWQTLWQISTPGARRVEQEDYENPVLSEWIDNLQEAVVTAPSPVVLVAHSLGCALVAHWSRSGATGRVIGAMLVAPADVEQEARTPPATWCLAPLPRDPLPFPTKVIASRDDSYVDVARAREFAEDWRAEFIDIGRAGHINGKSGLGAWPEGRHLLNELLLR</sequence>
<protein>
    <submittedName>
        <fullName evidence="1">Alpha/beta hydrolase</fullName>
    </submittedName>
</protein>
<dbReference type="GO" id="GO:0016787">
    <property type="term" value="F:hydrolase activity"/>
    <property type="evidence" value="ECO:0007669"/>
    <property type="project" value="UniProtKB-KW"/>
</dbReference>
<evidence type="ECO:0000313" key="2">
    <source>
        <dbReference type="Proteomes" id="UP000233293"/>
    </source>
</evidence>
<keyword evidence="1" id="KW-0378">Hydrolase</keyword>
<name>A0A2N3PVD4_9PROT</name>
<accession>A0A2N3PVD4</accession>
<reference evidence="2" key="1">
    <citation type="submission" date="2017-12" db="EMBL/GenBank/DDBJ databases">
        <title>Draft genome sequence of Telmatospirillum siberiense 26-4b1T, an acidotolerant peatland alphaproteobacterium potentially involved in sulfur cycling.</title>
        <authorList>
            <person name="Hausmann B."/>
            <person name="Pjevac P."/>
            <person name="Schreck K."/>
            <person name="Herbold C.W."/>
            <person name="Daims H."/>
            <person name="Wagner M."/>
            <person name="Pester M."/>
            <person name="Loy A."/>
        </authorList>
    </citation>
    <scope>NUCLEOTIDE SEQUENCE [LARGE SCALE GENOMIC DNA]</scope>
    <source>
        <strain evidence="2">26-4b1</strain>
    </source>
</reference>
<dbReference type="RefSeq" id="WP_101250902.1">
    <property type="nucleotide sequence ID" value="NZ_PIUM01000012.1"/>
</dbReference>
<organism evidence="1 2">
    <name type="scientific">Telmatospirillum siberiense</name>
    <dbReference type="NCBI Taxonomy" id="382514"/>
    <lineage>
        <taxon>Bacteria</taxon>
        <taxon>Pseudomonadati</taxon>
        <taxon>Pseudomonadota</taxon>
        <taxon>Alphaproteobacteria</taxon>
        <taxon>Rhodospirillales</taxon>
        <taxon>Rhodospirillaceae</taxon>
        <taxon>Telmatospirillum</taxon>
    </lineage>
</organism>
<keyword evidence="2" id="KW-1185">Reference proteome</keyword>
<dbReference type="Proteomes" id="UP000233293">
    <property type="component" value="Unassembled WGS sequence"/>
</dbReference>
<dbReference type="InterPro" id="IPR010662">
    <property type="entry name" value="RBBP9/YdeN"/>
</dbReference>
<comment type="caution">
    <text evidence="1">The sequence shown here is derived from an EMBL/GenBank/DDBJ whole genome shotgun (WGS) entry which is preliminary data.</text>
</comment>
<proteinExistence type="predicted"/>